<keyword evidence="4" id="KW-0479">Metal-binding</keyword>
<accession>A0A3Q9BJP2</accession>
<dbReference type="Pfam" id="PF00480">
    <property type="entry name" value="ROK"/>
    <property type="match status" value="1"/>
</dbReference>
<dbReference type="FunFam" id="3.30.420.40:FF:000136">
    <property type="entry name" value="Putative fructokinase"/>
    <property type="match status" value="1"/>
</dbReference>
<evidence type="ECO:0000256" key="12">
    <source>
        <dbReference type="ARBA" id="ARBA00048451"/>
    </source>
</evidence>
<keyword evidence="5" id="KW-0547">Nucleotide-binding</keyword>
<comment type="cofactor">
    <cofactor evidence="1">
        <name>Mg(2+)</name>
        <dbReference type="ChEBI" id="CHEBI:18420"/>
    </cofactor>
</comment>
<evidence type="ECO:0000256" key="13">
    <source>
        <dbReference type="ARBA" id="ARBA00074653"/>
    </source>
</evidence>
<keyword evidence="3" id="KW-0808">Transferase</keyword>
<evidence type="ECO:0000313" key="14">
    <source>
        <dbReference type="EMBL" id="AZP03922.1"/>
    </source>
</evidence>
<dbReference type="PANTHER" id="PTHR42742:SF3">
    <property type="entry name" value="FRUCTOKINASE"/>
    <property type="match status" value="1"/>
</dbReference>
<comment type="similarity">
    <text evidence="2">Belongs to the ROK (NagC/XylR) family.</text>
</comment>
<dbReference type="RefSeq" id="WP_126109000.1">
    <property type="nucleotide sequence ID" value="NZ_CP034465.1"/>
</dbReference>
<comment type="catalytic activity">
    <reaction evidence="12">
        <text>D-fructose + ATP = D-fructose 6-phosphate + ADP + H(+)</text>
        <dbReference type="Rhea" id="RHEA:16125"/>
        <dbReference type="ChEBI" id="CHEBI:15378"/>
        <dbReference type="ChEBI" id="CHEBI:30616"/>
        <dbReference type="ChEBI" id="CHEBI:37721"/>
        <dbReference type="ChEBI" id="CHEBI:61527"/>
        <dbReference type="ChEBI" id="CHEBI:456216"/>
        <dbReference type="EC" id="2.7.1.4"/>
    </reaction>
</comment>
<dbReference type="GO" id="GO:0005524">
    <property type="term" value="F:ATP binding"/>
    <property type="evidence" value="ECO:0007669"/>
    <property type="project" value="UniProtKB-KW"/>
</dbReference>
<dbReference type="SUPFAM" id="SSF53067">
    <property type="entry name" value="Actin-like ATPase domain"/>
    <property type="match status" value="1"/>
</dbReference>
<evidence type="ECO:0000256" key="7">
    <source>
        <dbReference type="ARBA" id="ARBA00022833"/>
    </source>
</evidence>
<proteinExistence type="inferred from homology"/>
<sequence length="292" mass="32113">MKELYGSIEAGGTKFVLAVGNEDLEIIERHSIPTQSPTDTMPAVIDFFKKFPVQSIGLGCFGPIDLNKNSSTYGYITNTPKLDWHMYNIVGVLEKELAVPVAFTTDVNAACYGEFVAGAAQNLDSCVYYTIGTGVGAGAINKGTFIEGFSHPEIGHMTVNKAKGDFYEGNCPFHESCLEGFCAGPSIEKRTGKKGEELKEENPVWEMISFYLAQAIYNTTLFLSPKKIILGGGVMRQAHLLDQVKDKFQKMMNHYVEYPNIDEYLVLPSLGENSGTIGSLALAKEEKIRIHK</sequence>
<keyword evidence="6" id="KW-0418">Kinase</keyword>
<organism evidence="14 15">
    <name type="scientific">Jeotgalibaca ciconiae</name>
    <dbReference type="NCBI Taxonomy" id="2496265"/>
    <lineage>
        <taxon>Bacteria</taxon>
        <taxon>Bacillati</taxon>
        <taxon>Bacillota</taxon>
        <taxon>Bacilli</taxon>
        <taxon>Lactobacillales</taxon>
        <taxon>Carnobacteriaceae</taxon>
        <taxon>Jeotgalibaca</taxon>
    </lineage>
</organism>
<evidence type="ECO:0000256" key="1">
    <source>
        <dbReference type="ARBA" id="ARBA00001946"/>
    </source>
</evidence>
<dbReference type="InterPro" id="IPR051804">
    <property type="entry name" value="Carb_Metab_Reg_Kinase/Isom"/>
</dbReference>
<evidence type="ECO:0000256" key="11">
    <source>
        <dbReference type="ARBA" id="ARBA00038887"/>
    </source>
</evidence>
<dbReference type="InterPro" id="IPR049874">
    <property type="entry name" value="ROK_cs"/>
</dbReference>
<evidence type="ECO:0000256" key="8">
    <source>
        <dbReference type="ARBA" id="ARBA00022840"/>
    </source>
</evidence>
<evidence type="ECO:0000256" key="10">
    <source>
        <dbReference type="ARBA" id="ARBA00023277"/>
    </source>
</evidence>
<dbReference type="EMBL" id="CP034465">
    <property type="protein sequence ID" value="AZP03922.1"/>
    <property type="molecule type" value="Genomic_DNA"/>
</dbReference>
<gene>
    <name evidence="14" type="ORF">EJN90_04120</name>
</gene>
<protein>
    <recommendedName>
        <fullName evidence="13">Fructokinase</fullName>
        <ecNumber evidence="11">2.7.1.4</ecNumber>
    </recommendedName>
</protein>
<evidence type="ECO:0000256" key="2">
    <source>
        <dbReference type="ARBA" id="ARBA00006479"/>
    </source>
</evidence>
<dbReference type="PROSITE" id="PS01125">
    <property type="entry name" value="ROK"/>
    <property type="match status" value="1"/>
</dbReference>
<dbReference type="InterPro" id="IPR000600">
    <property type="entry name" value="ROK"/>
</dbReference>
<dbReference type="AlphaFoldDB" id="A0A3Q9BJP2"/>
<dbReference type="GO" id="GO:0008865">
    <property type="term" value="F:fructokinase activity"/>
    <property type="evidence" value="ECO:0007669"/>
    <property type="project" value="UniProtKB-EC"/>
</dbReference>
<dbReference type="Gene3D" id="3.30.420.40">
    <property type="match status" value="2"/>
</dbReference>
<evidence type="ECO:0000256" key="4">
    <source>
        <dbReference type="ARBA" id="ARBA00022723"/>
    </source>
</evidence>
<dbReference type="KEGG" id="jeh:EJN90_04120"/>
<dbReference type="CDD" id="cd24067">
    <property type="entry name" value="ASKHA_NBD_ROK_BsFRK-like"/>
    <property type="match status" value="1"/>
</dbReference>
<keyword evidence="10" id="KW-0119">Carbohydrate metabolism</keyword>
<keyword evidence="9" id="KW-0460">Magnesium</keyword>
<dbReference type="Proteomes" id="UP000273326">
    <property type="component" value="Chromosome"/>
</dbReference>
<evidence type="ECO:0000256" key="9">
    <source>
        <dbReference type="ARBA" id="ARBA00022842"/>
    </source>
</evidence>
<dbReference type="PANTHER" id="PTHR42742">
    <property type="entry name" value="TRANSCRIPTIONAL REPRESSOR MPRA"/>
    <property type="match status" value="1"/>
</dbReference>
<evidence type="ECO:0000256" key="3">
    <source>
        <dbReference type="ARBA" id="ARBA00022679"/>
    </source>
</evidence>
<dbReference type="OrthoDB" id="9783435at2"/>
<evidence type="ECO:0000313" key="15">
    <source>
        <dbReference type="Proteomes" id="UP000273326"/>
    </source>
</evidence>
<keyword evidence="7" id="KW-0862">Zinc</keyword>
<dbReference type="InterPro" id="IPR043129">
    <property type="entry name" value="ATPase_NBD"/>
</dbReference>
<name>A0A3Q9BJP2_9LACT</name>
<evidence type="ECO:0000256" key="5">
    <source>
        <dbReference type="ARBA" id="ARBA00022741"/>
    </source>
</evidence>
<keyword evidence="15" id="KW-1185">Reference proteome</keyword>
<dbReference type="GO" id="GO:0046872">
    <property type="term" value="F:metal ion binding"/>
    <property type="evidence" value="ECO:0007669"/>
    <property type="project" value="UniProtKB-KW"/>
</dbReference>
<dbReference type="FunFam" id="3.30.420.40:FF:000153">
    <property type="entry name" value="Putative fructokinase"/>
    <property type="match status" value="1"/>
</dbReference>
<reference evidence="15" key="1">
    <citation type="submission" date="2018-12" db="EMBL/GenBank/DDBJ databases">
        <title>Complete genome sequencing of Jeotgalibaca sp. H21T32.</title>
        <authorList>
            <person name="Bae J.-W."/>
            <person name="Lee S.-Y."/>
        </authorList>
    </citation>
    <scope>NUCLEOTIDE SEQUENCE [LARGE SCALE GENOMIC DNA]</scope>
    <source>
        <strain evidence="15">H21T32</strain>
    </source>
</reference>
<evidence type="ECO:0000256" key="6">
    <source>
        <dbReference type="ARBA" id="ARBA00022777"/>
    </source>
</evidence>
<keyword evidence="8" id="KW-0067">ATP-binding</keyword>
<dbReference type="EC" id="2.7.1.4" evidence="11"/>